<feature type="region of interest" description="Disordered" evidence="1">
    <location>
        <begin position="133"/>
        <end position="158"/>
    </location>
</feature>
<dbReference type="OrthoDB" id="670645at2"/>
<proteinExistence type="predicted"/>
<keyword evidence="4" id="KW-1185">Reference proteome</keyword>
<dbReference type="RefSeq" id="WP_120515428.1">
    <property type="nucleotide sequence ID" value="NZ_QXZY01000003.1"/>
</dbReference>
<gene>
    <name evidence="3" type="ORF">EG028_04415</name>
</gene>
<protein>
    <submittedName>
        <fullName evidence="3">Uncharacterized protein</fullName>
    </submittedName>
</protein>
<dbReference type="AlphaFoldDB" id="A0A3N4MK28"/>
<dbReference type="EMBL" id="RMBX01000002">
    <property type="protein sequence ID" value="RPD42426.1"/>
    <property type="molecule type" value="Genomic_DNA"/>
</dbReference>
<evidence type="ECO:0000256" key="1">
    <source>
        <dbReference type="SAM" id="MobiDB-lite"/>
    </source>
</evidence>
<dbReference type="Proteomes" id="UP000279089">
    <property type="component" value="Unassembled WGS sequence"/>
</dbReference>
<sequence length="182" mass="21193">MKKFLITLLLLAAAHIYTFPQTPGDDYIFRFPGTDLQGLAKLPAPARDSIMDAFSRFDPAQISFEGTQISEENRTELKSVILEMMEAVKTVIRDPSSAPAMERKMSGLRKKMDDVQADIQLDEALTDLKADYEKSRSRRTKEFEDRTYPSDKDKRVARRELEQELRDLKRDYEEDRARIRKR</sequence>
<keyword evidence="2" id="KW-0732">Signal</keyword>
<reference evidence="4" key="1">
    <citation type="submission" date="2018-11" db="EMBL/GenBank/DDBJ databases">
        <title>Chitinophaga lutea sp.nov., isolate from arsenic contaminated soil.</title>
        <authorList>
            <person name="Zong Y."/>
        </authorList>
    </citation>
    <scope>NUCLEOTIDE SEQUENCE [LARGE SCALE GENOMIC DNA]</scope>
    <source>
        <strain evidence="4">YLT18</strain>
    </source>
</reference>
<evidence type="ECO:0000256" key="2">
    <source>
        <dbReference type="SAM" id="SignalP"/>
    </source>
</evidence>
<feature type="signal peptide" evidence="2">
    <location>
        <begin position="1"/>
        <end position="20"/>
    </location>
</feature>
<evidence type="ECO:0000313" key="4">
    <source>
        <dbReference type="Proteomes" id="UP000279089"/>
    </source>
</evidence>
<feature type="chain" id="PRO_5018290093" evidence="2">
    <location>
        <begin position="21"/>
        <end position="182"/>
    </location>
</feature>
<evidence type="ECO:0000313" key="3">
    <source>
        <dbReference type="EMBL" id="RPD42426.1"/>
    </source>
</evidence>
<accession>A0A3N4MK28</accession>
<organism evidence="3 4">
    <name type="scientific">Chitinophaga barathri</name>
    <dbReference type="NCBI Taxonomy" id="1647451"/>
    <lineage>
        <taxon>Bacteria</taxon>
        <taxon>Pseudomonadati</taxon>
        <taxon>Bacteroidota</taxon>
        <taxon>Chitinophagia</taxon>
        <taxon>Chitinophagales</taxon>
        <taxon>Chitinophagaceae</taxon>
        <taxon>Chitinophaga</taxon>
    </lineage>
</organism>
<comment type="caution">
    <text evidence="3">The sequence shown here is derived from an EMBL/GenBank/DDBJ whole genome shotgun (WGS) entry which is preliminary data.</text>
</comment>
<name>A0A3N4MK28_9BACT</name>